<keyword evidence="3" id="KW-1185">Reference proteome</keyword>
<dbReference type="EMBL" id="MU806071">
    <property type="protein sequence ID" value="KAJ3840629.1"/>
    <property type="molecule type" value="Genomic_DNA"/>
</dbReference>
<dbReference type="AlphaFoldDB" id="A0AA38UGJ0"/>
<evidence type="ECO:0000313" key="3">
    <source>
        <dbReference type="Proteomes" id="UP001163846"/>
    </source>
</evidence>
<dbReference type="Proteomes" id="UP001163846">
    <property type="component" value="Unassembled WGS sequence"/>
</dbReference>
<evidence type="ECO:0000256" key="1">
    <source>
        <dbReference type="SAM" id="SignalP"/>
    </source>
</evidence>
<feature type="signal peptide" evidence="1">
    <location>
        <begin position="1"/>
        <end position="27"/>
    </location>
</feature>
<accession>A0AA38UGJ0</accession>
<sequence>MALSVFVLPLGIIFVLFTSAVAPEVFAAPTKAFFDSELGSKDGLGSALPSRLPKYYPSSPSVAADPPTGAGGSYDAVAQQMKRDIFFDSVLSTRALDADLPGPYCSPSSVTATAAAALRQGNADLKWGHRRPVLNARGEGVSLGPLKSDDSESWHLALCKISTHIQVMSGEVNACNAEQVLNVKHARLAAFCDNNEDLIQTLLQEAKGMQEKAISSPEILEDVSTAITVLTLYKHTCEHVPRGA</sequence>
<reference evidence="2" key="1">
    <citation type="submission" date="2022-08" db="EMBL/GenBank/DDBJ databases">
        <authorList>
            <consortium name="DOE Joint Genome Institute"/>
            <person name="Min B."/>
            <person name="Riley R."/>
            <person name="Sierra-Patev S."/>
            <person name="Naranjo-Ortiz M."/>
            <person name="Looney B."/>
            <person name="Konkel Z."/>
            <person name="Slot J.C."/>
            <person name="Sakamoto Y."/>
            <person name="Steenwyk J.L."/>
            <person name="Rokas A."/>
            <person name="Carro J."/>
            <person name="Camarero S."/>
            <person name="Ferreira P."/>
            <person name="Molpeceres G."/>
            <person name="Ruiz-Duenas F.J."/>
            <person name="Serrano A."/>
            <person name="Henrissat B."/>
            <person name="Drula E."/>
            <person name="Hughes K.W."/>
            <person name="Mata J.L."/>
            <person name="Ishikawa N.K."/>
            <person name="Vargas-Isla R."/>
            <person name="Ushijima S."/>
            <person name="Smith C.A."/>
            <person name="Ahrendt S."/>
            <person name="Andreopoulos W."/>
            <person name="He G."/>
            <person name="Labutti K."/>
            <person name="Lipzen A."/>
            <person name="Ng V."/>
            <person name="Sandor L."/>
            <person name="Barry K."/>
            <person name="Martinez A.T."/>
            <person name="Xiao Y."/>
            <person name="Gibbons J.G."/>
            <person name="Terashima K."/>
            <person name="Hibbett D.S."/>
            <person name="Grigoriev I.V."/>
        </authorList>
    </citation>
    <scope>NUCLEOTIDE SEQUENCE</scope>
    <source>
        <strain evidence="2">TFB9207</strain>
    </source>
</reference>
<evidence type="ECO:0000313" key="2">
    <source>
        <dbReference type="EMBL" id="KAJ3840629.1"/>
    </source>
</evidence>
<name>A0AA38UGJ0_9AGAR</name>
<organism evidence="2 3">
    <name type="scientific">Lentinula raphanica</name>
    <dbReference type="NCBI Taxonomy" id="153919"/>
    <lineage>
        <taxon>Eukaryota</taxon>
        <taxon>Fungi</taxon>
        <taxon>Dikarya</taxon>
        <taxon>Basidiomycota</taxon>
        <taxon>Agaricomycotina</taxon>
        <taxon>Agaricomycetes</taxon>
        <taxon>Agaricomycetidae</taxon>
        <taxon>Agaricales</taxon>
        <taxon>Marasmiineae</taxon>
        <taxon>Omphalotaceae</taxon>
        <taxon>Lentinula</taxon>
    </lineage>
</organism>
<keyword evidence="1" id="KW-0732">Signal</keyword>
<feature type="chain" id="PRO_5041310373" description="Transmembrane protein" evidence="1">
    <location>
        <begin position="28"/>
        <end position="244"/>
    </location>
</feature>
<proteinExistence type="predicted"/>
<evidence type="ECO:0008006" key="4">
    <source>
        <dbReference type="Google" id="ProtNLM"/>
    </source>
</evidence>
<gene>
    <name evidence="2" type="ORF">F5878DRAFT_612612</name>
</gene>
<comment type="caution">
    <text evidence="2">The sequence shown here is derived from an EMBL/GenBank/DDBJ whole genome shotgun (WGS) entry which is preliminary data.</text>
</comment>
<protein>
    <recommendedName>
        <fullName evidence="4">Transmembrane protein</fullName>
    </recommendedName>
</protein>